<protein>
    <submittedName>
        <fullName evidence="1">Uncharacterized protein</fullName>
    </submittedName>
</protein>
<reference evidence="1" key="1">
    <citation type="journal article" date="2023" name="Front. Microbiol.">
        <title>Genome analysis of Candidatus Aschnera chinzeii, the bacterial endosymbiont of the blood-sucking bat fly Penicillidia jenynsii (Insecta: Diptera: Nycteribiidae).</title>
        <authorList>
            <person name="Koga R."/>
            <person name="Moriyama M."/>
            <person name="Nozaki T."/>
            <person name="Fukatsu T."/>
        </authorList>
    </citation>
    <scope>NUCLEOTIDE SEQUENCE</scope>
    <source>
        <strain evidence="1">Kw-01</strain>
    </source>
</reference>
<proteinExistence type="predicted"/>
<evidence type="ECO:0000313" key="1">
    <source>
        <dbReference type="EMBL" id="BET44678.1"/>
    </source>
</evidence>
<accession>A0AAT9G4M6</accession>
<gene>
    <name evidence="1" type="ORF">ACHINZ_3500</name>
</gene>
<dbReference type="EMBL" id="AP028961">
    <property type="protein sequence ID" value="BET44678.1"/>
    <property type="molecule type" value="Genomic_DNA"/>
</dbReference>
<name>A0AAT9G4M6_9ENTR</name>
<reference evidence="1" key="2">
    <citation type="submission" date="2023-10" db="EMBL/GenBank/DDBJ databases">
        <authorList>
            <person name="Koga R."/>
            <person name="Fukatsu T."/>
        </authorList>
    </citation>
    <scope>NUCLEOTIDE SEQUENCE</scope>
    <source>
        <strain evidence="1">Kw-01</strain>
    </source>
</reference>
<dbReference type="AlphaFoldDB" id="A0AAT9G4M6"/>
<sequence length="64" mass="7479">MARVKINSIINNQPAIKLLRKKYDNGLINKNTNIITLYHLGELPRKFLNILIVTHIIIYTLICY</sequence>
<organism evidence="1">
    <name type="scientific">Candidatus Aschnera chinzeii</name>
    <dbReference type="NCBI Taxonomy" id="1485666"/>
    <lineage>
        <taxon>Bacteria</taxon>
        <taxon>Pseudomonadati</taxon>
        <taxon>Pseudomonadota</taxon>
        <taxon>Gammaproteobacteria</taxon>
        <taxon>Enterobacterales</taxon>
        <taxon>Enterobacteriaceae</taxon>
        <taxon>Candidatus Aschnera</taxon>
    </lineage>
</organism>